<dbReference type="PANTHER" id="PTHR24379:SF127">
    <property type="entry name" value="BLOODY FINGERS-RELATED"/>
    <property type="match status" value="1"/>
</dbReference>
<dbReference type="SMART" id="SM00355">
    <property type="entry name" value="ZnF_C2H2"/>
    <property type="match status" value="11"/>
</dbReference>
<evidence type="ECO:0000256" key="3">
    <source>
        <dbReference type="ARBA" id="ARBA00022771"/>
    </source>
</evidence>
<dbReference type="InterPro" id="IPR036236">
    <property type="entry name" value="Znf_C2H2_sf"/>
</dbReference>
<evidence type="ECO:0000256" key="2">
    <source>
        <dbReference type="ARBA" id="ARBA00022737"/>
    </source>
</evidence>
<dbReference type="GO" id="GO:0000977">
    <property type="term" value="F:RNA polymerase II transcription regulatory region sequence-specific DNA binding"/>
    <property type="evidence" value="ECO:0007669"/>
    <property type="project" value="TreeGrafter"/>
</dbReference>
<dbReference type="InterPro" id="IPR013087">
    <property type="entry name" value="Znf_C2H2_type"/>
</dbReference>
<keyword evidence="8" id="KW-1185">Reference proteome</keyword>
<evidence type="ECO:0000313" key="7">
    <source>
        <dbReference type="EMBL" id="GBP13532.1"/>
    </source>
</evidence>
<evidence type="ECO:0000256" key="4">
    <source>
        <dbReference type="ARBA" id="ARBA00022833"/>
    </source>
</evidence>
<keyword evidence="3 5" id="KW-0863">Zinc-finger</keyword>
<reference evidence="7 8" key="1">
    <citation type="journal article" date="2019" name="Commun. Biol.">
        <title>The bagworm genome reveals a unique fibroin gene that provides high tensile strength.</title>
        <authorList>
            <person name="Kono N."/>
            <person name="Nakamura H."/>
            <person name="Ohtoshi R."/>
            <person name="Tomita M."/>
            <person name="Numata K."/>
            <person name="Arakawa K."/>
        </authorList>
    </citation>
    <scope>NUCLEOTIDE SEQUENCE [LARGE SCALE GENOMIC DNA]</scope>
</reference>
<gene>
    <name evidence="7" type="primary">ZBTB41</name>
    <name evidence="7" type="ORF">EVAR_6883_1</name>
</gene>
<dbReference type="InterPro" id="IPR012934">
    <property type="entry name" value="Znf_AD"/>
</dbReference>
<comment type="caution">
    <text evidence="7">The sequence shown here is derived from an EMBL/GenBank/DDBJ whole genome shotgun (WGS) entry which is preliminary data.</text>
</comment>
<evidence type="ECO:0000256" key="5">
    <source>
        <dbReference type="PROSITE-ProRule" id="PRU00042"/>
    </source>
</evidence>
<dbReference type="PROSITE" id="PS00028">
    <property type="entry name" value="ZINC_FINGER_C2H2_1"/>
    <property type="match status" value="6"/>
</dbReference>
<feature type="domain" description="C2H2-type" evidence="6">
    <location>
        <begin position="496"/>
        <end position="526"/>
    </location>
</feature>
<dbReference type="PROSITE" id="PS50157">
    <property type="entry name" value="ZINC_FINGER_C2H2_2"/>
    <property type="match status" value="5"/>
</dbReference>
<name>A0A4C1TGC5_EUMVA</name>
<feature type="domain" description="C2H2-type" evidence="6">
    <location>
        <begin position="657"/>
        <end position="680"/>
    </location>
</feature>
<organism evidence="7 8">
    <name type="scientific">Eumeta variegata</name>
    <name type="common">Bagworm moth</name>
    <name type="synonym">Eumeta japonica</name>
    <dbReference type="NCBI Taxonomy" id="151549"/>
    <lineage>
        <taxon>Eukaryota</taxon>
        <taxon>Metazoa</taxon>
        <taxon>Ecdysozoa</taxon>
        <taxon>Arthropoda</taxon>
        <taxon>Hexapoda</taxon>
        <taxon>Insecta</taxon>
        <taxon>Pterygota</taxon>
        <taxon>Neoptera</taxon>
        <taxon>Endopterygota</taxon>
        <taxon>Lepidoptera</taxon>
        <taxon>Glossata</taxon>
        <taxon>Ditrysia</taxon>
        <taxon>Tineoidea</taxon>
        <taxon>Psychidae</taxon>
        <taxon>Oiketicinae</taxon>
        <taxon>Eumeta</taxon>
    </lineage>
</organism>
<dbReference type="SMART" id="SM00868">
    <property type="entry name" value="zf-AD"/>
    <property type="match status" value="2"/>
</dbReference>
<feature type="domain" description="C2H2-type" evidence="6">
    <location>
        <begin position="629"/>
        <end position="656"/>
    </location>
</feature>
<dbReference type="STRING" id="151549.A0A4C1TGC5"/>
<dbReference type="Pfam" id="PF00096">
    <property type="entry name" value="zf-C2H2"/>
    <property type="match status" value="5"/>
</dbReference>
<dbReference type="GO" id="GO:0000981">
    <property type="term" value="F:DNA-binding transcription factor activity, RNA polymerase II-specific"/>
    <property type="evidence" value="ECO:0007669"/>
    <property type="project" value="TreeGrafter"/>
</dbReference>
<dbReference type="PANTHER" id="PTHR24379">
    <property type="entry name" value="KRAB AND ZINC FINGER DOMAIN-CONTAINING"/>
    <property type="match status" value="1"/>
</dbReference>
<dbReference type="GO" id="GO:0005634">
    <property type="term" value="C:nucleus"/>
    <property type="evidence" value="ECO:0007669"/>
    <property type="project" value="InterPro"/>
</dbReference>
<evidence type="ECO:0000313" key="8">
    <source>
        <dbReference type="Proteomes" id="UP000299102"/>
    </source>
</evidence>
<dbReference type="AlphaFoldDB" id="A0A4C1TGC5"/>
<dbReference type="EMBL" id="BGZK01000058">
    <property type="protein sequence ID" value="GBP13532.1"/>
    <property type="molecule type" value="Genomic_DNA"/>
</dbReference>
<feature type="domain" description="C2H2-type" evidence="6">
    <location>
        <begin position="596"/>
        <end position="624"/>
    </location>
</feature>
<keyword evidence="1" id="KW-0479">Metal-binding</keyword>
<dbReference type="SUPFAM" id="SSF57667">
    <property type="entry name" value="beta-beta-alpha zinc fingers"/>
    <property type="match status" value="4"/>
</dbReference>
<evidence type="ECO:0000259" key="6">
    <source>
        <dbReference type="PROSITE" id="PS50157"/>
    </source>
</evidence>
<evidence type="ECO:0000256" key="1">
    <source>
        <dbReference type="ARBA" id="ARBA00022723"/>
    </source>
</evidence>
<keyword evidence="4" id="KW-0862">Zinc</keyword>
<dbReference type="Proteomes" id="UP000299102">
    <property type="component" value="Unassembled WGS sequence"/>
</dbReference>
<sequence>MEQDVDNNFGSLCSTCLSGDRNLMIINSSNQVYQIFRLIMYDFAGDKLVKSLSDVQHVCWECLALMQRFNRFKKQVHNAQEHLRVLALSRGQEGVDLSHSYMSQSLSSLDSMTKVSYDKVYVDYTNQTPWSEHEYVLPEPIEDDNNIKNEEYAQTVRETVHVDPIDTQLLGVPEIVLQNPVTGNVSHILIREDMSNNLILETQPAEQYIVTTDQVRLNPESAKEDDYKTIEIGITAIGNTNKTETVITSSKEGSSATGYTTEYMTEEDLAETREKAKSKPQYASAAYKCELCIIGFYTQQQVEDHFLALHRFKPGLIACKICYVYVDSKRLESHHTQHYLRYRCKLCDHLEYSAKLMATHVKKHMTQSVSNSVIKIGDSTGKTKGRKKKEQPIDRMQPGNLRKLLSKKTIEGYQCLECDMFFTNSRARKNHVQRFHREGLQCDHCKKFFVNRTTLATHLKLHEGPLPRSECPICHKMVRTIQLKYHIQRHQTRGRYECTDCNKVFSHLATYHAHLKYSRAHASDDVFKSTCKENKQIWDANEARIPKLASHTTLDIHQKLIENVARFPCPMCNKGYPTKEAMQDHFNYQHLCKTAHKCPICDKPIATRVNVEKHMARVHGEKKEKPRNHMCRHCGKAFTDKKALQQHEVIHSGERPLVCDVCQQTFKQKASLYTHKKRVHKIFPMKKVVEFMDTKP</sequence>
<dbReference type="Gene3D" id="3.30.160.60">
    <property type="entry name" value="Classic Zinc Finger"/>
    <property type="match status" value="5"/>
</dbReference>
<protein>
    <submittedName>
        <fullName evidence="7">Zinc finger and BTB domain-containing protein 41</fullName>
    </submittedName>
</protein>
<proteinExistence type="predicted"/>
<keyword evidence="2" id="KW-0677">Repeat</keyword>
<feature type="domain" description="C2H2-type" evidence="6">
    <location>
        <begin position="440"/>
        <end position="467"/>
    </location>
</feature>
<dbReference type="OrthoDB" id="7852576at2759"/>
<accession>A0A4C1TGC5</accession>
<dbReference type="GO" id="GO:0008270">
    <property type="term" value="F:zinc ion binding"/>
    <property type="evidence" value="ECO:0007669"/>
    <property type="project" value="UniProtKB-KW"/>
</dbReference>